<feature type="signal peptide" evidence="1">
    <location>
        <begin position="1"/>
        <end position="20"/>
    </location>
</feature>
<reference evidence="2 3" key="1">
    <citation type="submission" date="2011-02" db="EMBL/GenBank/DDBJ databases">
        <title>The Genome Sequence of Sphaeroforma arctica JP610.</title>
        <authorList>
            <consortium name="The Broad Institute Genome Sequencing Platform"/>
            <person name="Russ C."/>
            <person name="Cuomo C."/>
            <person name="Young S.K."/>
            <person name="Zeng Q."/>
            <person name="Gargeya S."/>
            <person name="Alvarado L."/>
            <person name="Berlin A."/>
            <person name="Chapman S.B."/>
            <person name="Chen Z."/>
            <person name="Freedman E."/>
            <person name="Gellesch M."/>
            <person name="Goldberg J."/>
            <person name="Griggs A."/>
            <person name="Gujja S."/>
            <person name="Heilman E."/>
            <person name="Heiman D."/>
            <person name="Howarth C."/>
            <person name="Mehta T."/>
            <person name="Neiman D."/>
            <person name="Pearson M."/>
            <person name="Roberts A."/>
            <person name="Saif S."/>
            <person name="Shea T."/>
            <person name="Shenoy N."/>
            <person name="Sisk P."/>
            <person name="Stolte C."/>
            <person name="Sykes S."/>
            <person name="White J."/>
            <person name="Yandava C."/>
            <person name="Burger G."/>
            <person name="Gray M.W."/>
            <person name="Holland P.W.H."/>
            <person name="King N."/>
            <person name="Lang F.B.F."/>
            <person name="Roger A.J."/>
            <person name="Ruiz-Trillo I."/>
            <person name="Haas B."/>
            <person name="Nusbaum C."/>
            <person name="Birren B."/>
        </authorList>
    </citation>
    <scope>NUCLEOTIDE SEQUENCE [LARGE SCALE GENOMIC DNA]</scope>
    <source>
        <strain evidence="2 3">JP610</strain>
    </source>
</reference>
<organism evidence="2 3">
    <name type="scientific">Sphaeroforma arctica JP610</name>
    <dbReference type="NCBI Taxonomy" id="667725"/>
    <lineage>
        <taxon>Eukaryota</taxon>
        <taxon>Ichthyosporea</taxon>
        <taxon>Ichthyophonida</taxon>
        <taxon>Sphaeroforma</taxon>
    </lineage>
</organism>
<accession>A0A0L0G9A7</accession>
<dbReference type="EMBL" id="KQ241693">
    <property type="protein sequence ID" value="KNC85597.1"/>
    <property type="molecule type" value="Genomic_DNA"/>
</dbReference>
<protein>
    <recommendedName>
        <fullName evidence="4">TNFR-Cys domain-containing protein</fullName>
    </recommendedName>
</protein>
<dbReference type="RefSeq" id="XP_014159499.1">
    <property type="nucleotide sequence ID" value="XM_014304024.1"/>
</dbReference>
<evidence type="ECO:0000313" key="2">
    <source>
        <dbReference type="EMBL" id="KNC85597.1"/>
    </source>
</evidence>
<evidence type="ECO:0008006" key="4">
    <source>
        <dbReference type="Google" id="ProtNLM"/>
    </source>
</evidence>
<keyword evidence="3" id="KW-1185">Reference proteome</keyword>
<gene>
    <name evidence="2" type="ORF">SARC_02218</name>
</gene>
<name>A0A0L0G9A7_9EUKA</name>
<sequence length="254" mass="26696">MKLLIVLSVYVLTLATLASAGSSGPNNVCGAAYYANCPTGDCDPLCQGVVTTCETCGKCVERRTNNGVDQVRIDIWDCKGRDTISWMAPVYTNEYCDHYQKQEGITQAGAWFDVKGLNTITIDKHDGQFHGYNKGYKCTGNNYMASDGICRQVIPLTGACASTGNSVTTCSSVTCANGLKNSVNSDTECSDCDAECCATAATTTCASVTCSGGGLKNGMTDASTCTDCEAECCSEGCEASDGELTLIVYHECVA</sequence>
<proteinExistence type="predicted"/>
<dbReference type="Proteomes" id="UP000054560">
    <property type="component" value="Unassembled WGS sequence"/>
</dbReference>
<dbReference type="AlphaFoldDB" id="A0A0L0G9A7"/>
<evidence type="ECO:0000256" key="1">
    <source>
        <dbReference type="SAM" id="SignalP"/>
    </source>
</evidence>
<evidence type="ECO:0000313" key="3">
    <source>
        <dbReference type="Proteomes" id="UP000054560"/>
    </source>
</evidence>
<dbReference type="GeneID" id="25902722"/>
<feature type="chain" id="PRO_5005538760" description="TNFR-Cys domain-containing protein" evidence="1">
    <location>
        <begin position="21"/>
        <end position="254"/>
    </location>
</feature>
<keyword evidence="1" id="KW-0732">Signal</keyword>